<evidence type="ECO:0000256" key="4">
    <source>
        <dbReference type="ARBA" id="ARBA00022679"/>
    </source>
</evidence>
<evidence type="ECO:0000256" key="1">
    <source>
        <dbReference type="ARBA" id="ARBA00000085"/>
    </source>
</evidence>
<dbReference type="Gene3D" id="3.30.565.10">
    <property type="entry name" value="Histidine kinase-like ATPase, C-terminal domain"/>
    <property type="match status" value="1"/>
</dbReference>
<dbReference type="EC" id="2.7.13.3" evidence="2"/>
<dbReference type="InterPro" id="IPR029016">
    <property type="entry name" value="GAF-like_dom_sf"/>
</dbReference>
<name>A0A2T0X9H0_9RHOB</name>
<dbReference type="SUPFAM" id="SSF55874">
    <property type="entry name" value="ATPase domain of HSP90 chaperone/DNA topoisomerase II/histidine kinase"/>
    <property type="match status" value="1"/>
</dbReference>
<dbReference type="GO" id="GO:0004673">
    <property type="term" value="F:protein histidine kinase activity"/>
    <property type="evidence" value="ECO:0007669"/>
    <property type="project" value="UniProtKB-EC"/>
</dbReference>
<dbReference type="PANTHER" id="PTHR41523:SF8">
    <property type="entry name" value="ETHYLENE RESPONSE SENSOR PROTEIN"/>
    <property type="match status" value="1"/>
</dbReference>
<evidence type="ECO:0000256" key="5">
    <source>
        <dbReference type="ARBA" id="ARBA00022741"/>
    </source>
</evidence>
<keyword evidence="7" id="KW-0067">ATP-binding</keyword>
<comment type="catalytic activity">
    <reaction evidence="1">
        <text>ATP + protein L-histidine = ADP + protein N-phospho-L-histidine.</text>
        <dbReference type="EC" id="2.7.13.3"/>
    </reaction>
</comment>
<keyword evidence="6 10" id="KW-0418">Kinase</keyword>
<evidence type="ECO:0000256" key="2">
    <source>
        <dbReference type="ARBA" id="ARBA00012438"/>
    </source>
</evidence>
<dbReference type="InterPro" id="IPR003018">
    <property type="entry name" value="GAF"/>
</dbReference>
<feature type="domain" description="Signal transduction histidine kinase HWE region" evidence="9">
    <location>
        <begin position="195"/>
        <end position="279"/>
    </location>
</feature>
<dbReference type="AlphaFoldDB" id="A0A2T0X9H0"/>
<sequence>MLQDVNDEAYEIDRRRTRQHESMTRFGLFALRTEEPDALLQGACEAVAEGVGAPFVKALRYREAHDDLLVRAGLGWPPGVVGEATLGADHGSPAGYAFLTGEAVRSNDLRGETKFRTPSLLRENGVRAAINVPIADGDRPYGVLEADSTVPDAFVPEDATFMLKVANTLAVALERSAARQEILRMKERQRLLAQEMSHRVRNLFTVVHALIGISERSARNEDDPMAAFGILRERIGALATASTIGTADARSDNASVDPAMLSREVLAPYGDPVTVEGDVPLVPDTWAMPIALVLHELATNAVKHGSLSVAGGKAVLRWSEEDGTLAARWSEHGGPPFEGMDEGRGFGARMMKMVLTQVSGSIERTAHEGGLVATLRIARPADAAP</sequence>
<evidence type="ECO:0000259" key="9">
    <source>
        <dbReference type="SMART" id="SM00911"/>
    </source>
</evidence>
<dbReference type="Pfam" id="PF13185">
    <property type="entry name" value="GAF_2"/>
    <property type="match status" value="1"/>
</dbReference>
<dbReference type="Proteomes" id="UP000238801">
    <property type="component" value="Unassembled WGS sequence"/>
</dbReference>
<feature type="domain" description="GAF" evidence="8">
    <location>
        <begin position="35"/>
        <end position="183"/>
    </location>
</feature>
<evidence type="ECO:0000256" key="6">
    <source>
        <dbReference type="ARBA" id="ARBA00022777"/>
    </source>
</evidence>
<dbReference type="OrthoDB" id="341208at2"/>
<evidence type="ECO:0000313" key="10">
    <source>
        <dbReference type="EMBL" id="PRY95586.1"/>
    </source>
</evidence>
<keyword evidence="5" id="KW-0547">Nucleotide-binding</keyword>
<dbReference type="Pfam" id="PF07536">
    <property type="entry name" value="HWE_HK"/>
    <property type="match status" value="1"/>
</dbReference>
<dbReference type="InterPro" id="IPR011102">
    <property type="entry name" value="Sig_transdc_His_kinase_HWE"/>
</dbReference>
<dbReference type="RefSeq" id="WP_146132786.1">
    <property type="nucleotide sequence ID" value="NZ_PVTT01000001.1"/>
</dbReference>
<proteinExistence type="predicted"/>
<dbReference type="PANTHER" id="PTHR41523">
    <property type="entry name" value="TWO-COMPONENT SYSTEM SENSOR PROTEIN"/>
    <property type="match status" value="1"/>
</dbReference>
<evidence type="ECO:0000256" key="7">
    <source>
        <dbReference type="ARBA" id="ARBA00022840"/>
    </source>
</evidence>
<dbReference type="InterPro" id="IPR036890">
    <property type="entry name" value="HATPase_C_sf"/>
</dbReference>
<dbReference type="SMART" id="SM00911">
    <property type="entry name" value="HWE_HK"/>
    <property type="match status" value="1"/>
</dbReference>
<comment type="caution">
    <text evidence="10">The sequence shown here is derived from an EMBL/GenBank/DDBJ whole genome shotgun (WGS) entry which is preliminary data.</text>
</comment>
<dbReference type="SUPFAM" id="SSF55781">
    <property type="entry name" value="GAF domain-like"/>
    <property type="match status" value="1"/>
</dbReference>
<keyword evidence="3" id="KW-0597">Phosphoprotein</keyword>
<dbReference type="EMBL" id="PVTT01000001">
    <property type="protein sequence ID" value="PRY95586.1"/>
    <property type="molecule type" value="Genomic_DNA"/>
</dbReference>
<reference evidence="10 11" key="1">
    <citation type="submission" date="2018-03" db="EMBL/GenBank/DDBJ databases">
        <title>Genomic Encyclopedia of Archaeal and Bacterial Type Strains, Phase II (KMG-II): from individual species to whole genera.</title>
        <authorList>
            <person name="Goeker M."/>
        </authorList>
    </citation>
    <scope>NUCLEOTIDE SEQUENCE [LARGE SCALE GENOMIC DNA]</scope>
    <source>
        <strain evidence="10 11">DSM 29318</strain>
    </source>
</reference>
<keyword evidence="11" id="KW-1185">Reference proteome</keyword>
<keyword evidence="4" id="KW-0808">Transferase</keyword>
<evidence type="ECO:0000256" key="3">
    <source>
        <dbReference type="ARBA" id="ARBA00022553"/>
    </source>
</evidence>
<protein>
    <recommendedName>
        <fullName evidence="2">histidine kinase</fullName>
        <ecNumber evidence="2">2.7.13.3</ecNumber>
    </recommendedName>
</protein>
<evidence type="ECO:0000259" key="8">
    <source>
        <dbReference type="SMART" id="SM00065"/>
    </source>
</evidence>
<dbReference type="GO" id="GO:0005524">
    <property type="term" value="F:ATP binding"/>
    <property type="evidence" value="ECO:0007669"/>
    <property type="project" value="UniProtKB-KW"/>
</dbReference>
<organism evidence="10 11">
    <name type="scientific">Hasllibacter halocynthiae</name>
    <dbReference type="NCBI Taxonomy" id="595589"/>
    <lineage>
        <taxon>Bacteria</taxon>
        <taxon>Pseudomonadati</taxon>
        <taxon>Pseudomonadota</taxon>
        <taxon>Alphaproteobacteria</taxon>
        <taxon>Rhodobacterales</taxon>
        <taxon>Roseobacteraceae</taxon>
        <taxon>Hasllibacter</taxon>
    </lineage>
</organism>
<gene>
    <name evidence="10" type="ORF">BCF33_1207</name>
</gene>
<dbReference type="SMART" id="SM00065">
    <property type="entry name" value="GAF"/>
    <property type="match status" value="1"/>
</dbReference>
<accession>A0A2T0X9H0</accession>
<dbReference type="Gene3D" id="3.30.450.40">
    <property type="match status" value="1"/>
</dbReference>
<evidence type="ECO:0000313" key="11">
    <source>
        <dbReference type="Proteomes" id="UP000238801"/>
    </source>
</evidence>